<proteinExistence type="inferred from homology"/>
<dbReference type="Gene3D" id="3.20.130.10">
    <property type="entry name" value="Fe-S hydro-lyase, tartrate dehydratase beta-type, catalytic domain"/>
    <property type="match status" value="1"/>
</dbReference>
<dbReference type="Proteomes" id="UP000298781">
    <property type="component" value="Chromosome"/>
</dbReference>
<dbReference type="OrthoDB" id="9798978at2"/>
<dbReference type="PANTHER" id="PTHR43351">
    <property type="entry name" value="L(+)-TARTRATE DEHYDRATASE SUBUNIT BETA"/>
    <property type="match status" value="1"/>
</dbReference>
<accession>A0A4D7B8K3</accession>
<evidence type="ECO:0000256" key="2">
    <source>
        <dbReference type="ARBA" id="ARBA00023239"/>
    </source>
</evidence>
<dbReference type="GO" id="GO:0016836">
    <property type="term" value="F:hydro-lyase activity"/>
    <property type="evidence" value="ECO:0007669"/>
    <property type="project" value="InterPro"/>
</dbReference>
<protein>
    <submittedName>
        <fullName evidence="4">Fumarate hydratase</fullName>
    </submittedName>
</protein>
<sequence>MDLPRLNLPLTREAALGLAVGDLVLLDGDVVITAGFPTHQRMVACLDAGKPLPLDLAGAAFVHMGICCREDGERLEPLYVNPTTSTRFNALMPTIIRRFGLTAVGGKGGLSAESVAAMREVGCVYFSIVGGASALLSASVQEIVETAWDDLIMQFRLTRIRVSGFGPVTVAIDAHGNSLYQSLQASAEARMPAILSSIRQHD</sequence>
<evidence type="ECO:0000259" key="3">
    <source>
        <dbReference type="Pfam" id="PF05683"/>
    </source>
</evidence>
<keyword evidence="5" id="KW-1185">Reference proteome</keyword>
<dbReference type="AlphaFoldDB" id="A0A4D7B8K3"/>
<comment type="similarity">
    <text evidence="1">Belongs to the class-I fumarase family.</text>
</comment>
<dbReference type="KEGG" id="pstg:E8M01_30360"/>
<dbReference type="InterPro" id="IPR004647">
    <property type="entry name" value="Fe-S_hydro-lyase_TtdB-typ_cat"/>
</dbReference>
<keyword evidence="2" id="KW-0456">Lyase</keyword>
<dbReference type="EMBL" id="CP039690">
    <property type="protein sequence ID" value="QCI69501.1"/>
    <property type="molecule type" value="Genomic_DNA"/>
</dbReference>
<gene>
    <name evidence="4" type="ORF">E8M01_30360</name>
</gene>
<dbReference type="SUPFAM" id="SSF117457">
    <property type="entry name" value="FumA C-terminal domain-like"/>
    <property type="match status" value="1"/>
</dbReference>
<evidence type="ECO:0000313" key="4">
    <source>
        <dbReference type="EMBL" id="QCI69501.1"/>
    </source>
</evidence>
<evidence type="ECO:0000313" key="5">
    <source>
        <dbReference type="Proteomes" id="UP000298781"/>
    </source>
</evidence>
<name>A0A4D7B8K3_9HYPH</name>
<dbReference type="PANTHER" id="PTHR43351:SF2">
    <property type="entry name" value="L(+)-TARTRATE DEHYDRATASE SUBUNIT BETA-RELATED"/>
    <property type="match status" value="1"/>
</dbReference>
<dbReference type="InterPro" id="IPR036660">
    <property type="entry name" value="Fe-S_hydroAse_TtdB_cat_sf"/>
</dbReference>
<evidence type="ECO:0000256" key="1">
    <source>
        <dbReference type="ARBA" id="ARBA00008876"/>
    </source>
</evidence>
<reference evidence="4 5" key="1">
    <citation type="submission" date="2019-04" db="EMBL/GenBank/DDBJ databases">
        <title>Phreatobacter aquaticus sp. nov.</title>
        <authorList>
            <person name="Choi A."/>
        </authorList>
    </citation>
    <scope>NUCLEOTIDE SEQUENCE [LARGE SCALE GENOMIC DNA]</scope>
    <source>
        <strain evidence="4 5">KCTC 52518</strain>
    </source>
</reference>
<organism evidence="4 5">
    <name type="scientific">Phreatobacter stygius</name>
    <dbReference type="NCBI Taxonomy" id="1940610"/>
    <lineage>
        <taxon>Bacteria</taxon>
        <taxon>Pseudomonadati</taxon>
        <taxon>Pseudomonadota</taxon>
        <taxon>Alphaproteobacteria</taxon>
        <taxon>Hyphomicrobiales</taxon>
        <taxon>Phreatobacteraceae</taxon>
        <taxon>Phreatobacter</taxon>
    </lineage>
</organism>
<feature type="domain" description="Fe-S hydro-lyase tartrate dehydratase beta-type catalytic" evidence="3">
    <location>
        <begin position="6"/>
        <end position="182"/>
    </location>
</feature>
<dbReference type="Pfam" id="PF05683">
    <property type="entry name" value="Fumerase_C"/>
    <property type="match status" value="1"/>
</dbReference>